<dbReference type="PANTHER" id="PTHR30136">
    <property type="entry name" value="HELIX-TURN-HELIX TRANSCRIPTIONAL REGULATOR, ICLR FAMILY"/>
    <property type="match status" value="1"/>
</dbReference>
<dbReference type="AlphaFoldDB" id="A0A840ID29"/>
<evidence type="ECO:0000256" key="1">
    <source>
        <dbReference type="ARBA" id="ARBA00023015"/>
    </source>
</evidence>
<protein>
    <submittedName>
        <fullName evidence="6">DNA-binding IclR family transcriptional regulator</fullName>
    </submittedName>
</protein>
<dbReference type="InterPro" id="IPR014757">
    <property type="entry name" value="Tscrpt_reg_IclR_C"/>
</dbReference>
<evidence type="ECO:0000256" key="2">
    <source>
        <dbReference type="ARBA" id="ARBA00023125"/>
    </source>
</evidence>
<dbReference type="Pfam" id="PF01614">
    <property type="entry name" value="IclR_C"/>
    <property type="match status" value="1"/>
</dbReference>
<dbReference type="InterPro" id="IPR029016">
    <property type="entry name" value="GAF-like_dom_sf"/>
</dbReference>
<dbReference type="Proteomes" id="UP000585272">
    <property type="component" value="Unassembled WGS sequence"/>
</dbReference>
<dbReference type="Gene3D" id="3.30.450.40">
    <property type="match status" value="1"/>
</dbReference>
<dbReference type="CDD" id="cd00090">
    <property type="entry name" value="HTH_ARSR"/>
    <property type="match status" value="1"/>
</dbReference>
<dbReference type="InterPro" id="IPR050707">
    <property type="entry name" value="HTH_MetabolicPath_Reg"/>
</dbReference>
<dbReference type="PANTHER" id="PTHR30136:SF35">
    <property type="entry name" value="HTH-TYPE TRANSCRIPTIONAL REGULATOR RV1719"/>
    <property type="match status" value="1"/>
</dbReference>
<reference evidence="6 7" key="1">
    <citation type="submission" date="2020-08" db="EMBL/GenBank/DDBJ databases">
        <title>Genomic Encyclopedia of Archaeal and Bacterial Type Strains, Phase II (KMG-II): from individual species to whole genera.</title>
        <authorList>
            <person name="Goeker M."/>
        </authorList>
    </citation>
    <scope>NUCLEOTIDE SEQUENCE [LARGE SCALE GENOMIC DNA]</scope>
    <source>
        <strain evidence="6 7">DSM 23288</strain>
    </source>
</reference>
<dbReference type="RefSeq" id="WP_183341126.1">
    <property type="nucleotide sequence ID" value="NZ_JACHNU010000002.1"/>
</dbReference>
<dbReference type="EMBL" id="JACHNU010000002">
    <property type="protein sequence ID" value="MBB4662151.1"/>
    <property type="molecule type" value="Genomic_DNA"/>
</dbReference>
<comment type="caution">
    <text evidence="6">The sequence shown here is derived from an EMBL/GenBank/DDBJ whole genome shotgun (WGS) entry which is preliminary data.</text>
</comment>
<dbReference type="PROSITE" id="PS51078">
    <property type="entry name" value="ICLR_ED"/>
    <property type="match status" value="1"/>
</dbReference>
<evidence type="ECO:0000259" key="5">
    <source>
        <dbReference type="PROSITE" id="PS51078"/>
    </source>
</evidence>
<dbReference type="Gene3D" id="1.10.10.10">
    <property type="entry name" value="Winged helix-like DNA-binding domain superfamily/Winged helix DNA-binding domain"/>
    <property type="match status" value="1"/>
</dbReference>
<evidence type="ECO:0000313" key="7">
    <source>
        <dbReference type="Proteomes" id="UP000585272"/>
    </source>
</evidence>
<dbReference type="SMART" id="SM00346">
    <property type="entry name" value="HTH_ICLR"/>
    <property type="match status" value="1"/>
</dbReference>
<dbReference type="GO" id="GO:0003677">
    <property type="term" value="F:DNA binding"/>
    <property type="evidence" value="ECO:0007669"/>
    <property type="project" value="UniProtKB-KW"/>
</dbReference>
<evidence type="ECO:0000259" key="4">
    <source>
        <dbReference type="PROSITE" id="PS51077"/>
    </source>
</evidence>
<dbReference type="InterPro" id="IPR036390">
    <property type="entry name" value="WH_DNA-bd_sf"/>
</dbReference>
<evidence type="ECO:0000256" key="3">
    <source>
        <dbReference type="ARBA" id="ARBA00023163"/>
    </source>
</evidence>
<gene>
    <name evidence="6" type="ORF">BDZ31_001737</name>
</gene>
<feature type="domain" description="IclR-ED" evidence="5">
    <location>
        <begin position="65"/>
        <end position="234"/>
    </location>
</feature>
<keyword evidence="2 6" id="KW-0238">DNA-binding</keyword>
<dbReference type="GO" id="GO:0045892">
    <property type="term" value="P:negative regulation of DNA-templated transcription"/>
    <property type="evidence" value="ECO:0007669"/>
    <property type="project" value="TreeGrafter"/>
</dbReference>
<keyword evidence="7" id="KW-1185">Reference proteome</keyword>
<dbReference type="SUPFAM" id="SSF55781">
    <property type="entry name" value="GAF domain-like"/>
    <property type="match status" value="1"/>
</dbReference>
<feature type="domain" description="HTH iclR-type" evidence="4">
    <location>
        <begin position="5"/>
        <end position="64"/>
    </location>
</feature>
<dbReference type="InterPro" id="IPR036388">
    <property type="entry name" value="WH-like_DNA-bd_sf"/>
</dbReference>
<keyword evidence="3" id="KW-0804">Transcription</keyword>
<evidence type="ECO:0000313" key="6">
    <source>
        <dbReference type="EMBL" id="MBB4662151.1"/>
    </source>
</evidence>
<dbReference type="Pfam" id="PF09339">
    <property type="entry name" value="HTH_IclR"/>
    <property type="match status" value="1"/>
</dbReference>
<accession>A0A840ID29</accession>
<dbReference type="GO" id="GO:0003700">
    <property type="term" value="F:DNA-binding transcription factor activity"/>
    <property type="evidence" value="ECO:0007669"/>
    <property type="project" value="TreeGrafter"/>
</dbReference>
<dbReference type="InterPro" id="IPR011991">
    <property type="entry name" value="ArsR-like_HTH"/>
</dbReference>
<organism evidence="6 7">
    <name type="scientific">Conexibacter arvalis</name>
    <dbReference type="NCBI Taxonomy" id="912552"/>
    <lineage>
        <taxon>Bacteria</taxon>
        <taxon>Bacillati</taxon>
        <taxon>Actinomycetota</taxon>
        <taxon>Thermoleophilia</taxon>
        <taxon>Solirubrobacterales</taxon>
        <taxon>Conexibacteraceae</taxon>
        <taxon>Conexibacter</taxon>
    </lineage>
</organism>
<proteinExistence type="predicted"/>
<sequence>MAETSKTADHALTVLLKLTEDGPMTPAELARELGLNRTVVHRLLTTLRERGFVTRSGGGYVPGAIVVRMAERVQPELRAAAAGVMARLGRDVGETIVLHIADGDDAMVLEQYVGDQHVVRVEHMIGSRHSLTQGASGRALLAFMSPATIDRVLRRVPSPEGLRKQLEGVRQLGYALSHDELQQGVHGLAVPVMHDGHAVASLAILVPTTRATGLAEHIDVLREASAQVAAKLYG</sequence>
<name>A0A840ID29_9ACTN</name>
<keyword evidence="1" id="KW-0805">Transcription regulation</keyword>
<dbReference type="InterPro" id="IPR005471">
    <property type="entry name" value="Tscrpt_reg_IclR_N"/>
</dbReference>
<dbReference type="SUPFAM" id="SSF46785">
    <property type="entry name" value="Winged helix' DNA-binding domain"/>
    <property type="match status" value="1"/>
</dbReference>
<dbReference type="PROSITE" id="PS51077">
    <property type="entry name" value="HTH_ICLR"/>
    <property type="match status" value="1"/>
</dbReference>